<reference evidence="4 5" key="1">
    <citation type="submission" date="2013-11" db="EMBL/GenBank/DDBJ databases">
        <title>The Genome Sequence of Phytophthora parasitica P1976.</title>
        <authorList>
            <consortium name="The Broad Institute Genomics Platform"/>
            <person name="Russ C."/>
            <person name="Tyler B."/>
            <person name="Panabieres F."/>
            <person name="Shan W."/>
            <person name="Tripathy S."/>
            <person name="Grunwald N."/>
            <person name="Machado M."/>
            <person name="Johnson C.S."/>
            <person name="Walker B."/>
            <person name="Young S."/>
            <person name="Zeng Q."/>
            <person name="Gargeya S."/>
            <person name="Fitzgerald M."/>
            <person name="Haas B."/>
            <person name="Abouelleil A."/>
            <person name="Allen A.W."/>
            <person name="Alvarado L."/>
            <person name="Arachchi H.M."/>
            <person name="Berlin A.M."/>
            <person name="Chapman S.B."/>
            <person name="Gainer-Dewar J."/>
            <person name="Goldberg J."/>
            <person name="Griggs A."/>
            <person name="Gujja S."/>
            <person name="Hansen M."/>
            <person name="Howarth C."/>
            <person name="Imamovic A."/>
            <person name="Ireland A."/>
            <person name="Larimer J."/>
            <person name="McCowan C."/>
            <person name="Murphy C."/>
            <person name="Pearson M."/>
            <person name="Poon T.W."/>
            <person name="Priest M."/>
            <person name="Roberts A."/>
            <person name="Saif S."/>
            <person name="Shea T."/>
            <person name="Sisk P."/>
            <person name="Sykes S."/>
            <person name="Wortman J."/>
            <person name="Nusbaum C."/>
            <person name="Birren B."/>
        </authorList>
    </citation>
    <scope>NUCLEOTIDE SEQUENCE [LARGE SCALE GENOMIC DNA]</scope>
    <source>
        <strain evidence="4 5">P1976</strain>
    </source>
</reference>
<sequence length="225" mass="24876">MAPVPKSNMTTTFRNLVDIIQTPKSVEVLQVTQTRRPQALVPVHSSIRRPTTSHSAFKIKTLNLYPPSAFDNGINISAHIDAVVEKIRATCDGVGIDDKALVRLIVPLSPNDRALVSLRYKELHGQTLHELIKSETSGNFGYLVQLITFPLHQAEAYILFYAMKGAGTTDHLLYSILMGRSSKEIGLLKKTYFDMYVTDLSATISNEISGTFLAVIMKALQVSSQ</sequence>
<dbReference type="GO" id="GO:0005886">
    <property type="term" value="C:plasma membrane"/>
    <property type="evidence" value="ECO:0007669"/>
    <property type="project" value="TreeGrafter"/>
</dbReference>
<comment type="similarity">
    <text evidence="1">Belongs to the annexin family.</text>
</comment>
<dbReference type="InterPro" id="IPR018502">
    <property type="entry name" value="Annexin_repeat"/>
</dbReference>
<dbReference type="PRINTS" id="PR00196">
    <property type="entry name" value="ANNEXIN"/>
</dbReference>
<dbReference type="AlphaFoldDB" id="A0A081A648"/>
<dbReference type="PROSITE" id="PS51897">
    <property type="entry name" value="ANNEXIN_2"/>
    <property type="match status" value="2"/>
</dbReference>
<dbReference type="EMBL" id="ANJA01001810">
    <property type="protein sequence ID" value="ETO74359.1"/>
    <property type="molecule type" value="Genomic_DNA"/>
</dbReference>
<keyword evidence="3" id="KW-0041">Annexin</keyword>
<accession>A0A081A648</accession>
<dbReference type="InterPro" id="IPR001464">
    <property type="entry name" value="Annexin"/>
</dbReference>
<gene>
    <name evidence="4" type="ORF">F444_09882</name>
</gene>
<evidence type="ECO:0000256" key="2">
    <source>
        <dbReference type="ARBA" id="ARBA00022737"/>
    </source>
</evidence>
<proteinExistence type="inferred from homology"/>
<dbReference type="PANTHER" id="PTHR10502">
    <property type="entry name" value="ANNEXIN"/>
    <property type="match status" value="1"/>
</dbReference>
<evidence type="ECO:0000256" key="1">
    <source>
        <dbReference type="ARBA" id="ARBA00007831"/>
    </source>
</evidence>
<organism evidence="4 5">
    <name type="scientific">Phytophthora nicotianae P1976</name>
    <dbReference type="NCBI Taxonomy" id="1317066"/>
    <lineage>
        <taxon>Eukaryota</taxon>
        <taxon>Sar</taxon>
        <taxon>Stramenopiles</taxon>
        <taxon>Oomycota</taxon>
        <taxon>Peronosporomycetes</taxon>
        <taxon>Peronosporales</taxon>
        <taxon>Peronosporaceae</taxon>
        <taxon>Phytophthora</taxon>
    </lineage>
</organism>
<evidence type="ECO:0008006" key="6">
    <source>
        <dbReference type="Google" id="ProtNLM"/>
    </source>
</evidence>
<dbReference type="SUPFAM" id="SSF47874">
    <property type="entry name" value="Annexin"/>
    <property type="match status" value="1"/>
</dbReference>
<comment type="caution">
    <text evidence="4">The sequence shown here is derived from an EMBL/GenBank/DDBJ whole genome shotgun (WGS) entry which is preliminary data.</text>
</comment>
<protein>
    <recommendedName>
        <fullName evidence="6">Annexin</fullName>
    </recommendedName>
</protein>
<dbReference type="GO" id="GO:0001786">
    <property type="term" value="F:phosphatidylserine binding"/>
    <property type="evidence" value="ECO:0007669"/>
    <property type="project" value="TreeGrafter"/>
</dbReference>
<dbReference type="Pfam" id="PF00191">
    <property type="entry name" value="Annexin"/>
    <property type="match status" value="2"/>
</dbReference>
<dbReference type="SMART" id="SM00335">
    <property type="entry name" value="ANX"/>
    <property type="match status" value="2"/>
</dbReference>
<dbReference type="InterPro" id="IPR037104">
    <property type="entry name" value="Annexin_sf"/>
</dbReference>
<dbReference type="Proteomes" id="UP000028582">
    <property type="component" value="Unassembled WGS sequence"/>
</dbReference>
<evidence type="ECO:0000313" key="4">
    <source>
        <dbReference type="EMBL" id="ETO74359.1"/>
    </source>
</evidence>
<dbReference type="Gene3D" id="1.10.220.10">
    <property type="entry name" value="Annexin"/>
    <property type="match status" value="2"/>
</dbReference>
<keyword evidence="2" id="KW-0677">Repeat</keyword>
<name>A0A081A648_PHYNI</name>
<dbReference type="GO" id="GO:0005509">
    <property type="term" value="F:calcium ion binding"/>
    <property type="evidence" value="ECO:0007669"/>
    <property type="project" value="InterPro"/>
</dbReference>
<evidence type="ECO:0000256" key="3">
    <source>
        <dbReference type="ARBA" id="ARBA00023216"/>
    </source>
</evidence>
<dbReference type="GO" id="GO:0005737">
    <property type="term" value="C:cytoplasm"/>
    <property type="evidence" value="ECO:0007669"/>
    <property type="project" value="TreeGrafter"/>
</dbReference>
<dbReference type="GO" id="GO:0005544">
    <property type="term" value="F:calcium-dependent phospholipid binding"/>
    <property type="evidence" value="ECO:0007669"/>
    <property type="project" value="InterPro"/>
</dbReference>
<evidence type="ECO:0000313" key="5">
    <source>
        <dbReference type="Proteomes" id="UP000028582"/>
    </source>
</evidence>
<dbReference type="PANTHER" id="PTHR10502:SF102">
    <property type="entry name" value="ANNEXIN B11"/>
    <property type="match status" value="1"/>
</dbReference>